<dbReference type="GO" id="GO:0009908">
    <property type="term" value="P:flower development"/>
    <property type="evidence" value="ECO:0007669"/>
    <property type="project" value="UniProtKB-KW"/>
</dbReference>
<dbReference type="Proteomes" id="UP000290289">
    <property type="component" value="Chromosome 16"/>
</dbReference>
<dbReference type="SMR" id="A0A498HH85"/>
<dbReference type="KEGG" id="mdm:103400814"/>
<keyword evidence="3" id="KW-0221">Differentiation</keyword>
<evidence type="ECO:0000256" key="7">
    <source>
        <dbReference type="SAM" id="MobiDB-lite"/>
    </source>
</evidence>
<keyword evidence="4 6" id="KW-0175">Coiled coil</keyword>
<evidence type="ECO:0000256" key="1">
    <source>
        <dbReference type="ARBA" id="ARBA00005405"/>
    </source>
</evidence>
<name>A0A498HH85_MALDO</name>
<dbReference type="InterPro" id="IPR040353">
    <property type="entry name" value="FLX/FLX-like"/>
</dbReference>
<dbReference type="AlphaFoldDB" id="A0A498HH85"/>
<gene>
    <name evidence="8" type="ORF">DVH24_015458</name>
</gene>
<evidence type="ECO:0000256" key="3">
    <source>
        <dbReference type="ARBA" id="ARBA00022782"/>
    </source>
</evidence>
<keyword evidence="9" id="KW-1185">Reference proteome</keyword>
<dbReference type="EMBL" id="RDQH01000342">
    <property type="protein sequence ID" value="RXH70836.1"/>
    <property type="molecule type" value="Genomic_DNA"/>
</dbReference>
<dbReference type="OrthoDB" id="1899348at2759"/>
<feature type="compositionally biased region" description="Low complexity" evidence="7">
    <location>
        <begin position="25"/>
        <end position="35"/>
    </location>
</feature>
<dbReference type="PANTHER" id="PTHR33405">
    <property type="entry name" value="PROTEIN FLX-LIKE 2"/>
    <property type="match status" value="1"/>
</dbReference>
<feature type="region of interest" description="Disordered" evidence="7">
    <location>
        <begin position="1"/>
        <end position="41"/>
    </location>
</feature>
<evidence type="ECO:0000256" key="2">
    <source>
        <dbReference type="ARBA" id="ARBA00022473"/>
    </source>
</evidence>
<protein>
    <recommendedName>
        <fullName evidence="10">Protein FLX-like 4</fullName>
    </recommendedName>
</protein>
<evidence type="ECO:0000313" key="9">
    <source>
        <dbReference type="Proteomes" id="UP000290289"/>
    </source>
</evidence>
<keyword evidence="5" id="KW-0287">Flowering</keyword>
<feature type="coiled-coil region" evidence="6">
    <location>
        <begin position="136"/>
        <end position="229"/>
    </location>
</feature>
<comment type="caution">
    <text evidence="8">The sequence shown here is derived from an EMBL/GenBank/DDBJ whole genome shotgun (WGS) entry which is preliminary data.</text>
</comment>
<evidence type="ECO:0000313" key="8">
    <source>
        <dbReference type="EMBL" id="RXH70836.1"/>
    </source>
</evidence>
<sequence length="332" mass="36552">MSGRRKIPSSFERRPIQSPGMMRHGPLPGLGPTTGHQSFESLPHPELLENKIAYQAAEIKQLAGDNNRLAASHVDLRRDLVAAEEDVERLKAHMRSIQTESDIQIRVLLDKIAKREADIKAGEGVKKELQRAHMEAQSLFIARQELTIKIQQAKEELQKARLDVQKLPDLNAELDSLREEHQRLRSTFEYEKGLNIEQVVQMKAMEKKLIGMAREVERLRDEVLNSEKREHAPNTHTGGYTNPHSHFPHNIQGGSANFDGYGRPYVSFGIRPPGDGTVPYGSSSYVAAGVGVPTAAAGAIWGAAYDPSLDAAAPSSGVGAVWKGAYDSALSQ</sequence>
<dbReference type="STRING" id="3750.A0A498HH85"/>
<dbReference type="GO" id="GO:0030154">
    <property type="term" value="P:cell differentiation"/>
    <property type="evidence" value="ECO:0007669"/>
    <property type="project" value="UniProtKB-KW"/>
</dbReference>
<feature type="coiled-coil region" evidence="6">
    <location>
        <begin position="73"/>
        <end position="100"/>
    </location>
</feature>
<evidence type="ECO:0000256" key="4">
    <source>
        <dbReference type="ARBA" id="ARBA00023054"/>
    </source>
</evidence>
<proteinExistence type="inferred from homology"/>
<reference evidence="8 9" key="1">
    <citation type="submission" date="2018-10" db="EMBL/GenBank/DDBJ databases">
        <title>A high-quality apple genome assembly.</title>
        <authorList>
            <person name="Hu J."/>
        </authorList>
    </citation>
    <scope>NUCLEOTIDE SEQUENCE [LARGE SCALE GENOMIC DNA]</scope>
    <source>
        <strain evidence="9">cv. HFTH1</strain>
        <tissue evidence="8">Young leaf</tissue>
    </source>
</reference>
<comment type="similarity">
    <text evidence="1">Belongs to the FLX family.</text>
</comment>
<dbReference type="PANTHER" id="PTHR33405:SF18">
    <property type="entry name" value="PROTEIN FLX-LIKE 4"/>
    <property type="match status" value="1"/>
</dbReference>
<evidence type="ECO:0008006" key="10">
    <source>
        <dbReference type="Google" id="ProtNLM"/>
    </source>
</evidence>
<accession>A0A498HH85</accession>
<evidence type="ECO:0000256" key="6">
    <source>
        <dbReference type="SAM" id="Coils"/>
    </source>
</evidence>
<keyword evidence="2" id="KW-0217">Developmental protein</keyword>
<evidence type="ECO:0000256" key="5">
    <source>
        <dbReference type="ARBA" id="ARBA00023089"/>
    </source>
</evidence>
<organism evidence="8 9">
    <name type="scientific">Malus domestica</name>
    <name type="common">Apple</name>
    <name type="synonym">Pyrus malus</name>
    <dbReference type="NCBI Taxonomy" id="3750"/>
    <lineage>
        <taxon>Eukaryota</taxon>
        <taxon>Viridiplantae</taxon>
        <taxon>Streptophyta</taxon>
        <taxon>Embryophyta</taxon>
        <taxon>Tracheophyta</taxon>
        <taxon>Spermatophyta</taxon>
        <taxon>Magnoliopsida</taxon>
        <taxon>eudicotyledons</taxon>
        <taxon>Gunneridae</taxon>
        <taxon>Pentapetalae</taxon>
        <taxon>rosids</taxon>
        <taxon>fabids</taxon>
        <taxon>Rosales</taxon>
        <taxon>Rosaceae</taxon>
        <taxon>Amygdaloideae</taxon>
        <taxon>Maleae</taxon>
        <taxon>Malus</taxon>
    </lineage>
</organism>